<dbReference type="Pfam" id="PF25933">
    <property type="entry name" value="DUF7978"/>
    <property type="match status" value="1"/>
</dbReference>
<dbReference type="Proteomes" id="UP000324021">
    <property type="component" value="Unassembled WGS sequence"/>
</dbReference>
<evidence type="ECO:0000259" key="2">
    <source>
        <dbReference type="Pfam" id="PF25933"/>
    </source>
</evidence>
<feature type="transmembrane region" description="Helical" evidence="1">
    <location>
        <begin position="127"/>
        <end position="148"/>
    </location>
</feature>
<proteinExistence type="predicted"/>
<dbReference type="InterPro" id="IPR058284">
    <property type="entry name" value="DUF7978"/>
</dbReference>
<feature type="domain" description="DUF7978" evidence="2">
    <location>
        <begin position="1"/>
        <end position="196"/>
    </location>
</feature>
<evidence type="ECO:0000313" key="5">
    <source>
        <dbReference type="Proteomes" id="UP000199320"/>
    </source>
</evidence>
<evidence type="ECO:0000256" key="1">
    <source>
        <dbReference type="SAM" id="Phobius"/>
    </source>
</evidence>
<feature type="transmembrane region" description="Helical" evidence="1">
    <location>
        <begin position="99"/>
        <end position="121"/>
    </location>
</feature>
<keyword evidence="5" id="KW-1185">Reference proteome</keyword>
<name>A0A1G6NJ16_9EURY</name>
<evidence type="ECO:0000313" key="3">
    <source>
        <dbReference type="EMBL" id="SDC67287.1"/>
    </source>
</evidence>
<organism evidence="3 6">
    <name type="scientific">Natrinema hispanicum</name>
    <dbReference type="NCBI Taxonomy" id="392421"/>
    <lineage>
        <taxon>Archaea</taxon>
        <taxon>Methanobacteriati</taxon>
        <taxon>Methanobacteriota</taxon>
        <taxon>Stenosarchaea group</taxon>
        <taxon>Halobacteria</taxon>
        <taxon>Halobacteriales</taxon>
        <taxon>Natrialbaceae</taxon>
        <taxon>Natrinema</taxon>
    </lineage>
</organism>
<gene>
    <name evidence="4" type="ORF">SAMN04488694_106142</name>
    <name evidence="3" type="ORF">SAMN05192552_100653</name>
</gene>
<accession>A0A1G6NJ16</accession>
<dbReference type="EMBL" id="FOIC01000006">
    <property type="protein sequence ID" value="SET41373.1"/>
    <property type="molecule type" value="Genomic_DNA"/>
</dbReference>
<feature type="transmembrane region" description="Helical" evidence="1">
    <location>
        <begin position="169"/>
        <end position="196"/>
    </location>
</feature>
<protein>
    <recommendedName>
        <fullName evidence="2">DUF7978 domain-containing protein</fullName>
    </recommendedName>
</protein>
<reference evidence="4" key="2">
    <citation type="submission" date="2016-10" db="EMBL/GenBank/DDBJ databases">
        <authorList>
            <person name="de Groot N.N."/>
        </authorList>
    </citation>
    <scope>NUCLEOTIDE SEQUENCE [LARGE SCALE GENOMIC DNA]</scope>
    <source>
        <strain evidence="4">CDM_6</strain>
    </source>
</reference>
<dbReference type="OrthoDB" id="270777at2157"/>
<evidence type="ECO:0000313" key="6">
    <source>
        <dbReference type="Proteomes" id="UP000324021"/>
    </source>
</evidence>
<dbReference type="AlphaFoldDB" id="A0A1G6NJ16"/>
<dbReference type="Proteomes" id="UP000199320">
    <property type="component" value="Unassembled WGS sequence"/>
</dbReference>
<evidence type="ECO:0000313" key="4">
    <source>
        <dbReference type="EMBL" id="SET41373.1"/>
    </source>
</evidence>
<reference evidence="5 6" key="1">
    <citation type="submission" date="2016-10" db="EMBL/GenBank/DDBJ databases">
        <authorList>
            <person name="Varghese N."/>
            <person name="Submissions S."/>
        </authorList>
    </citation>
    <scope>NUCLEOTIDE SEQUENCE [LARGE SCALE GENOMIC DNA]</scope>
    <source>
        <strain evidence="3 6">CDM_1</strain>
        <strain evidence="5">CDM_6</strain>
    </source>
</reference>
<dbReference type="STRING" id="392421.SAMN04488694_106142"/>
<dbReference type="EMBL" id="FMZP01000006">
    <property type="protein sequence ID" value="SDC67287.1"/>
    <property type="molecule type" value="Genomic_DNA"/>
</dbReference>
<feature type="transmembrane region" description="Helical" evidence="1">
    <location>
        <begin position="20"/>
        <end position="41"/>
    </location>
</feature>
<keyword evidence="1" id="KW-0812">Transmembrane</keyword>
<keyword evidence="1" id="KW-1133">Transmembrane helix</keyword>
<sequence>MSPQLSPSEEPTVSRRSSVAASAGVGVFAAAIGYLLTYLLVASQAREAAGDTVAEWKAVAWFFYEAHLVDIEVSGQIGSFAGMSTLDLIAQSDAAGATLLYVVPPLVLLAAGAVLALQWNVTDLGDAVVAGAPVAIGYAVVMGLGTVATESTTETSALGIEASSSIAPALLPAIVLGGVLYPLVFATAGAAIAAVVTTR</sequence>
<dbReference type="RefSeq" id="WP_092932000.1">
    <property type="nucleotide sequence ID" value="NZ_FMZP01000006.1"/>
</dbReference>
<keyword evidence="1" id="KW-0472">Membrane</keyword>